<dbReference type="AlphaFoldDB" id="A0AAP0M968"/>
<organism evidence="2 3">
    <name type="scientific">Citrus x changshan-huyou</name>
    <dbReference type="NCBI Taxonomy" id="2935761"/>
    <lineage>
        <taxon>Eukaryota</taxon>
        <taxon>Viridiplantae</taxon>
        <taxon>Streptophyta</taxon>
        <taxon>Embryophyta</taxon>
        <taxon>Tracheophyta</taxon>
        <taxon>Spermatophyta</taxon>
        <taxon>Magnoliopsida</taxon>
        <taxon>eudicotyledons</taxon>
        <taxon>Gunneridae</taxon>
        <taxon>Pentapetalae</taxon>
        <taxon>rosids</taxon>
        <taxon>malvids</taxon>
        <taxon>Sapindales</taxon>
        <taxon>Rutaceae</taxon>
        <taxon>Aurantioideae</taxon>
        <taxon>Citrus</taxon>
    </lineage>
</organism>
<feature type="chain" id="PRO_5042850409" evidence="1">
    <location>
        <begin position="21"/>
        <end position="162"/>
    </location>
</feature>
<dbReference type="EMBL" id="JBCGBO010000005">
    <property type="protein sequence ID" value="KAK9201151.1"/>
    <property type="molecule type" value="Genomic_DNA"/>
</dbReference>
<keyword evidence="3" id="KW-1185">Reference proteome</keyword>
<sequence>MDMCLCHVTAWVNTWILVDCIKWLMTGGDRKPETPALNVVKLLQPEGIDDDLTFTWFEFRLVQTLDLFEIRIGAEIRSSEALSLRCLVMRLMKERIVHSENYNEEGKPTPAEFEDPKLYHNAFFSGRGGKNTCPVWSQTVPERCGPGIIRPGYEVGSVLGIT</sequence>
<evidence type="ECO:0000313" key="3">
    <source>
        <dbReference type="Proteomes" id="UP001428341"/>
    </source>
</evidence>
<name>A0AAP0M968_9ROSI</name>
<dbReference type="Proteomes" id="UP001428341">
    <property type="component" value="Unassembled WGS sequence"/>
</dbReference>
<proteinExistence type="predicted"/>
<evidence type="ECO:0000256" key="1">
    <source>
        <dbReference type="SAM" id="SignalP"/>
    </source>
</evidence>
<gene>
    <name evidence="2" type="ORF">WN944_016352</name>
</gene>
<feature type="signal peptide" evidence="1">
    <location>
        <begin position="1"/>
        <end position="20"/>
    </location>
</feature>
<accession>A0AAP0M968</accession>
<protein>
    <submittedName>
        <fullName evidence="2">Uncharacterized protein</fullName>
    </submittedName>
</protein>
<keyword evidence="1" id="KW-0732">Signal</keyword>
<reference evidence="2 3" key="1">
    <citation type="submission" date="2024-05" db="EMBL/GenBank/DDBJ databases">
        <title>Haplotype-resolved chromosome-level genome assembly of Huyou (Citrus changshanensis).</title>
        <authorList>
            <person name="Miao C."/>
            <person name="Chen W."/>
            <person name="Wu Y."/>
            <person name="Wang L."/>
            <person name="Zhao S."/>
            <person name="Grierson D."/>
            <person name="Xu C."/>
            <person name="Chen K."/>
        </authorList>
    </citation>
    <scope>NUCLEOTIDE SEQUENCE [LARGE SCALE GENOMIC DNA]</scope>
    <source>
        <strain evidence="2">01-14</strain>
        <tissue evidence="2">Leaf</tissue>
    </source>
</reference>
<evidence type="ECO:0000313" key="2">
    <source>
        <dbReference type="EMBL" id="KAK9201151.1"/>
    </source>
</evidence>
<comment type="caution">
    <text evidence="2">The sequence shown here is derived from an EMBL/GenBank/DDBJ whole genome shotgun (WGS) entry which is preliminary data.</text>
</comment>